<feature type="region of interest" description="Disordered" evidence="1">
    <location>
        <begin position="1"/>
        <end position="38"/>
    </location>
</feature>
<comment type="caution">
    <text evidence="2">The sequence shown here is derived from an EMBL/GenBank/DDBJ whole genome shotgun (WGS) entry which is preliminary data.</text>
</comment>
<accession>A0ABS8Y765</accession>
<dbReference type="EMBL" id="JACEIK010034266">
    <property type="protein sequence ID" value="MCE5166849.1"/>
    <property type="molecule type" value="Genomic_DNA"/>
</dbReference>
<gene>
    <name evidence="2" type="ORF">HAX54_028026</name>
</gene>
<dbReference type="Proteomes" id="UP000823775">
    <property type="component" value="Unassembled WGS sequence"/>
</dbReference>
<protein>
    <submittedName>
        <fullName evidence="2">Uncharacterized protein</fullName>
    </submittedName>
</protein>
<keyword evidence="3" id="KW-1185">Reference proteome</keyword>
<reference evidence="2 3" key="1">
    <citation type="journal article" date="2021" name="BMC Genomics">
        <title>Datura genome reveals duplications of psychoactive alkaloid biosynthetic genes and high mutation rate following tissue culture.</title>
        <authorList>
            <person name="Rajewski A."/>
            <person name="Carter-House D."/>
            <person name="Stajich J."/>
            <person name="Litt A."/>
        </authorList>
    </citation>
    <scope>NUCLEOTIDE SEQUENCE [LARGE SCALE GENOMIC DNA]</scope>
    <source>
        <strain evidence="2">AR-01</strain>
    </source>
</reference>
<evidence type="ECO:0000256" key="1">
    <source>
        <dbReference type="SAM" id="MobiDB-lite"/>
    </source>
</evidence>
<evidence type="ECO:0000313" key="3">
    <source>
        <dbReference type="Proteomes" id="UP000823775"/>
    </source>
</evidence>
<evidence type="ECO:0000313" key="2">
    <source>
        <dbReference type="EMBL" id="MCE5166849.1"/>
    </source>
</evidence>
<name>A0ABS8Y765_DATST</name>
<organism evidence="2 3">
    <name type="scientific">Datura stramonium</name>
    <name type="common">Jimsonweed</name>
    <name type="synonym">Common thornapple</name>
    <dbReference type="NCBI Taxonomy" id="4076"/>
    <lineage>
        <taxon>Eukaryota</taxon>
        <taxon>Viridiplantae</taxon>
        <taxon>Streptophyta</taxon>
        <taxon>Embryophyta</taxon>
        <taxon>Tracheophyta</taxon>
        <taxon>Spermatophyta</taxon>
        <taxon>Magnoliopsida</taxon>
        <taxon>eudicotyledons</taxon>
        <taxon>Gunneridae</taxon>
        <taxon>Pentapetalae</taxon>
        <taxon>asterids</taxon>
        <taxon>lamiids</taxon>
        <taxon>Solanales</taxon>
        <taxon>Solanaceae</taxon>
        <taxon>Solanoideae</taxon>
        <taxon>Datureae</taxon>
        <taxon>Datura</taxon>
    </lineage>
</organism>
<sequence>MAERKRTFHSFETSDHHKLAGNPEKGMVPSTKRPKQQQSTCIAPTVTAAFSFSIIQLLCAVRYALITPLAPSKCADKHGGCSSGSEGFPQRHLPSLTTHEIVEC</sequence>
<feature type="non-terminal residue" evidence="2">
    <location>
        <position position="104"/>
    </location>
</feature>
<feature type="region of interest" description="Disordered" evidence="1">
    <location>
        <begin position="81"/>
        <end position="100"/>
    </location>
</feature>
<proteinExistence type="predicted"/>